<evidence type="ECO:0000256" key="8">
    <source>
        <dbReference type="ARBA" id="ARBA00022840"/>
    </source>
</evidence>
<feature type="domain" description="tRNA nucleotidyltransferase/poly(A) polymerase RNA and SrmB- binding" evidence="13">
    <location>
        <begin position="174"/>
        <end position="228"/>
    </location>
</feature>
<comment type="catalytic activity">
    <reaction evidence="11">
        <text>a tRNA with a 3' CCA end + 2 CTP + ATP = a tRNA with a 3' CCACCA end + 3 diphosphate</text>
        <dbReference type="Rhea" id="RHEA:76235"/>
        <dbReference type="Rhea" id="RHEA-COMP:10468"/>
        <dbReference type="Rhea" id="RHEA-COMP:18655"/>
        <dbReference type="ChEBI" id="CHEBI:30616"/>
        <dbReference type="ChEBI" id="CHEBI:33019"/>
        <dbReference type="ChEBI" id="CHEBI:37563"/>
        <dbReference type="ChEBI" id="CHEBI:83071"/>
        <dbReference type="ChEBI" id="CHEBI:195187"/>
    </reaction>
</comment>
<evidence type="ECO:0000256" key="11">
    <source>
        <dbReference type="HAMAP-Rule" id="MF_01263"/>
    </source>
</evidence>
<feature type="domain" description="CCA-adding enzyme C-terminal" evidence="14">
    <location>
        <begin position="250"/>
        <end position="394"/>
    </location>
</feature>
<dbReference type="Proteomes" id="UP000051886">
    <property type="component" value="Unassembled WGS sequence"/>
</dbReference>
<dbReference type="Gene3D" id="1.20.58.560">
    <property type="match status" value="1"/>
</dbReference>
<comment type="miscellaneous">
    <text evidence="11">A single active site specifically recognizes both ATP and CTP and is responsible for their addition.</text>
</comment>
<dbReference type="InterPro" id="IPR023068">
    <property type="entry name" value="CCA-adding_enz_firmicutes"/>
</dbReference>
<feature type="binding site" evidence="11">
    <location>
        <position position="116"/>
    </location>
    <ligand>
        <name>CTP</name>
        <dbReference type="ChEBI" id="CHEBI:37563"/>
    </ligand>
</feature>
<evidence type="ECO:0000259" key="12">
    <source>
        <dbReference type="Pfam" id="PF01743"/>
    </source>
</evidence>
<comment type="similarity">
    <text evidence="11">Belongs to the tRNA nucleotidyltransferase/poly(A) polymerase family. Bacterial CCA-adding enzyme type 3 subfamily.</text>
</comment>
<feature type="binding site" evidence="11">
    <location>
        <position position="159"/>
    </location>
    <ligand>
        <name>CTP</name>
        <dbReference type="ChEBI" id="CHEBI:37563"/>
    </ligand>
</feature>
<comment type="function">
    <text evidence="11">Catalyzes the addition and repair of the essential 3'-terminal CCA sequence in tRNAs without using a nucleic acid template. Adds these three nucleotides in the order of C, C, and A to the tRNA nucleotide-73, using CTP and ATP as substrates and producing inorganic pyrophosphate. tRNA 3'-terminal CCA addition is required both for tRNA processing and repair. Also involved in tRNA surveillance by mediating tandem CCA addition to generate a CCACCA at the 3' terminus of unstable tRNAs. While stable tRNAs receive only 3'-terminal CCA, unstable tRNAs are marked with CCACCA and rapidly degraded.</text>
</comment>
<reference evidence="15 16" key="1">
    <citation type="journal article" date="2015" name="Genome Announc.">
        <title>Expanding the biotechnology potential of lactobacilli through comparative genomics of 213 strains and associated genera.</title>
        <authorList>
            <person name="Sun Z."/>
            <person name="Harris H.M."/>
            <person name="McCann A."/>
            <person name="Guo C."/>
            <person name="Argimon S."/>
            <person name="Zhang W."/>
            <person name="Yang X."/>
            <person name="Jeffery I.B."/>
            <person name="Cooney J.C."/>
            <person name="Kagawa T.F."/>
            <person name="Liu W."/>
            <person name="Song Y."/>
            <person name="Salvetti E."/>
            <person name="Wrobel A."/>
            <person name="Rasinkangas P."/>
            <person name="Parkhill J."/>
            <person name="Rea M.C."/>
            <person name="O'Sullivan O."/>
            <person name="Ritari J."/>
            <person name="Douillard F.P."/>
            <person name="Paul Ross R."/>
            <person name="Yang R."/>
            <person name="Briner A.E."/>
            <person name="Felis G.E."/>
            <person name="de Vos W.M."/>
            <person name="Barrangou R."/>
            <person name="Klaenhammer T.R."/>
            <person name="Caufield P.W."/>
            <person name="Cui Y."/>
            <person name="Zhang H."/>
            <person name="O'Toole P.W."/>
        </authorList>
    </citation>
    <scope>NUCLEOTIDE SEQUENCE [LARGE SCALE GENOMIC DNA]</scope>
    <source>
        <strain evidence="15 16">NBRC 103219</strain>
    </source>
</reference>
<protein>
    <recommendedName>
        <fullName evidence="11">CCA-adding enzyme</fullName>
        <ecNumber evidence="11">2.7.7.72</ecNumber>
    </recommendedName>
    <alternativeName>
        <fullName evidence="11">CCA tRNA nucleotidyltransferase</fullName>
    </alternativeName>
    <alternativeName>
        <fullName evidence="11">tRNA CCA-pyrophosphorylase</fullName>
    </alternativeName>
    <alternativeName>
        <fullName evidence="11">tRNA adenylyl-/cytidylyl- transferase</fullName>
    </alternativeName>
    <alternativeName>
        <fullName evidence="11">tRNA nucleotidyltransferase</fullName>
    </alternativeName>
    <alternativeName>
        <fullName evidence="11">tRNA-NT</fullName>
    </alternativeName>
</protein>
<evidence type="ECO:0000313" key="16">
    <source>
        <dbReference type="Proteomes" id="UP000051886"/>
    </source>
</evidence>
<keyword evidence="3 11" id="KW-0819">tRNA processing</keyword>
<feature type="binding site" evidence="11">
    <location>
        <position position="32"/>
    </location>
    <ligand>
        <name>CTP</name>
        <dbReference type="ChEBI" id="CHEBI:37563"/>
    </ligand>
</feature>
<keyword evidence="5 11" id="KW-0479">Metal-binding</keyword>
<dbReference type="InterPro" id="IPR043519">
    <property type="entry name" value="NT_sf"/>
</dbReference>
<accession>A0A0R2LWL3</accession>
<comment type="catalytic activity">
    <reaction evidence="11">
        <text>a tRNA precursor + 2 CTP + ATP = a tRNA with a 3' CCA end + 3 diphosphate</text>
        <dbReference type="Rhea" id="RHEA:14433"/>
        <dbReference type="Rhea" id="RHEA-COMP:10465"/>
        <dbReference type="Rhea" id="RHEA-COMP:10468"/>
        <dbReference type="ChEBI" id="CHEBI:30616"/>
        <dbReference type="ChEBI" id="CHEBI:33019"/>
        <dbReference type="ChEBI" id="CHEBI:37563"/>
        <dbReference type="ChEBI" id="CHEBI:74896"/>
        <dbReference type="ChEBI" id="CHEBI:83071"/>
        <dbReference type="EC" id="2.7.7.72"/>
    </reaction>
</comment>
<feature type="binding site" evidence="11">
    <location>
        <position position="35"/>
    </location>
    <ligand>
        <name>CTP</name>
        <dbReference type="ChEBI" id="CHEBI:37563"/>
    </ligand>
</feature>
<feature type="binding site" evidence="11">
    <location>
        <position position="162"/>
    </location>
    <ligand>
        <name>CTP</name>
        <dbReference type="ChEBI" id="CHEBI:37563"/>
    </ligand>
</feature>
<keyword evidence="8 11" id="KW-0067">ATP-binding</keyword>
<dbReference type="GO" id="GO:0001680">
    <property type="term" value="P:tRNA 3'-terminal CCA addition"/>
    <property type="evidence" value="ECO:0007669"/>
    <property type="project" value="UniProtKB-UniRule"/>
</dbReference>
<evidence type="ECO:0000259" key="14">
    <source>
        <dbReference type="Pfam" id="PF13735"/>
    </source>
</evidence>
<dbReference type="InterPro" id="IPR032810">
    <property type="entry name" value="CCA-adding_enz_C"/>
</dbReference>
<dbReference type="GO" id="GO:0004810">
    <property type="term" value="F:CCA tRNA nucleotidyltransferase activity"/>
    <property type="evidence" value="ECO:0007669"/>
    <property type="project" value="UniProtKB-UniRule"/>
</dbReference>
<dbReference type="RefSeq" id="WP_017868151.1">
    <property type="nucleotide sequence ID" value="NZ_BJYB01000001.1"/>
</dbReference>
<dbReference type="PANTHER" id="PTHR46173:SF1">
    <property type="entry name" value="CCA TRNA NUCLEOTIDYLTRANSFERASE 1, MITOCHONDRIAL"/>
    <property type="match status" value="1"/>
</dbReference>
<dbReference type="STRING" id="449659.IV66_GL000172"/>
<feature type="binding site" evidence="11">
    <location>
        <position position="165"/>
    </location>
    <ligand>
        <name>CTP</name>
        <dbReference type="ChEBI" id="CHEBI:37563"/>
    </ligand>
</feature>
<evidence type="ECO:0000256" key="1">
    <source>
        <dbReference type="ARBA" id="ARBA00001946"/>
    </source>
</evidence>
<dbReference type="Pfam" id="PF01743">
    <property type="entry name" value="PolyA_pol"/>
    <property type="match status" value="1"/>
</dbReference>
<feature type="binding site" evidence="11">
    <location>
        <position position="32"/>
    </location>
    <ligand>
        <name>ATP</name>
        <dbReference type="ChEBI" id="CHEBI:30616"/>
    </ligand>
</feature>
<dbReference type="SUPFAM" id="SSF81891">
    <property type="entry name" value="Poly A polymerase C-terminal region-like"/>
    <property type="match status" value="1"/>
</dbReference>
<name>A0A0R2LWL3_9LACO</name>
<dbReference type="EMBL" id="JQCN01000001">
    <property type="protein sequence ID" value="KRO02746.1"/>
    <property type="molecule type" value="Genomic_DNA"/>
</dbReference>
<dbReference type="PANTHER" id="PTHR46173">
    <property type="entry name" value="CCA TRNA NUCLEOTIDYLTRANSFERASE 1, MITOCHONDRIAL"/>
    <property type="match status" value="1"/>
</dbReference>
<comment type="cofactor">
    <cofactor evidence="1 11">
        <name>Mg(2+)</name>
        <dbReference type="ChEBI" id="CHEBI:18420"/>
    </cofactor>
</comment>
<dbReference type="InterPro" id="IPR050264">
    <property type="entry name" value="Bact_CCA-adding_enz_type3_sf"/>
</dbReference>
<feature type="binding site" evidence="11">
    <location>
        <position position="45"/>
    </location>
    <ligand>
        <name>Mg(2+)</name>
        <dbReference type="ChEBI" id="CHEBI:18420"/>
    </ligand>
</feature>
<keyword evidence="10 11" id="KW-0694">RNA-binding</keyword>
<dbReference type="AlphaFoldDB" id="A0A0R2LWL3"/>
<comment type="caution">
    <text evidence="15">The sequence shown here is derived from an EMBL/GenBank/DDBJ whole genome shotgun (WGS) entry which is preliminary data.</text>
</comment>
<evidence type="ECO:0000256" key="10">
    <source>
        <dbReference type="ARBA" id="ARBA00022884"/>
    </source>
</evidence>
<dbReference type="GO" id="GO:0005524">
    <property type="term" value="F:ATP binding"/>
    <property type="evidence" value="ECO:0007669"/>
    <property type="project" value="UniProtKB-UniRule"/>
</dbReference>
<dbReference type="Gene3D" id="1.10.246.80">
    <property type="match status" value="1"/>
</dbReference>
<feature type="binding site" evidence="11">
    <location>
        <position position="168"/>
    </location>
    <ligand>
        <name>ATP</name>
        <dbReference type="ChEBI" id="CHEBI:30616"/>
    </ligand>
</feature>
<proteinExistence type="inferred from homology"/>
<keyword evidence="9 11" id="KW-0460">Magnesium</keyword>
<keyword evidence="6 11" id="KW-0547">Nucleotide-binding</keyword>
<feature type="binding site" evidence="11">
    <location>
        <position position="168"/>
    </location>
    <ligand>
        <name>CTP</name>
        <dbReference type="ChEBI" id="CHEBI:37563"/>
    </ligand>
</feature>
<evidence type="ECO:0000256" key="3">
    <source>
        <dbReference type="ARBA" id="ARBA00022694"/>
    </source>
</evidence>
<evidence type="ECO:0000259" key="13">
    <source>
        <dbReference type="Pfam" id="PF12627"/>
    </source>
</evidence>
<evidence type="ECO:0000256" key="2">
    <source>
        <dbReference type="ARBA" id="ARBA00022679"/>
    </source>
</evidence>
<evidence type="ECO:0000313" key="15">
    <source>
        <dbReference type="EMBL" id="KRO02746.1"/>
    </source>
</evidence>
<evidence type="ECO:0000256" key="9">
    <source>
        <dbReference type="ARBA" id="ARBA00022842"/>
    </source>
</evidence>
<keyword evidence="16" id="KW-1185">Reference proteome</keyword>
<dbReference type="GO" id="GO:0000049">
    <property type="term" value="F:tRNA binding"/>
    <property type="evidence" value="ECO:0007669"/>
    <property type="project" value="UniProtKB-UniRule"/>
</dbReference>
<dbReference type="SUPFAM" id="SSF81301">
    <property type="entry name" value="Nucleotidyltransferase"/>
    <property type="match status" value="1"/>
</dbReference>
<feature type="binding site" evidence="11">
    <location>
        <position position="159"/>
    </location>
    <ligand>
        <name>ATP</name>
        <dbReference type="ChEBI" id="CHEBI:30616"/>
    </ligand>
</feature>
<dbReference type="Gene3D" id="1.10.110.30">
    <property type="match status" value="1"/>
</dbReference>
<dbReference type="NCBIfam" id="NF009814">
    <property type="entry name" value="PRK13299.1"/>
    <property type="match status" value="1"/>
</dbReference>
<keyword evidence="2 11" id="KW-0808">Transferase</keyword>
<dbReference type="GO" id="GO:0000287">
    <property type="term" value="F:magnesium ion binding"/>
    <property type="evidence" value="ECO:0007669"/>
    <property type="project" value="UniProtKB-UniRule"/>
</dbReference>
<keyword evidence="4 11" id="KW-0548">Nucleotidyltransferase</keyword>
<dbReference type="GO" id="GO:0160016">
    <property type="term" value="F:CCACCA tRNA nucleotidyltransferase activity"/>
    <property type="evidence" value="ECO:0007669"/>
    <property type="project" value="RHEA"/>
</dbReference>
<dbReference type="Gene3D" id="3.30.460.10">
    <property type="entry name" value="Beta Polymerase, domain 2"/>
    <property type="match status" value="1"/>
</dbReference>
<sequence>MRVTNLPQKFLDALPVLKQLQTHGFEAYFVGGSVRDTLLGSQINDVDIATNAYPAEVKNIFKRTVDTGIKHGTIMVLDHGNGYEVTTFRTESGYQDFRRPDHVTFVRSLKDDLKRRDLTINALAMDPTGKIIDLFGGLADLKAKKIKAVGQPAERFHEDALRMMRAVRFVSQLGFTLEKQTRQAISDNAQLLTKIAVERIHVEWVKLMLGKTVDHALAEFIRTKMYLYCPCFKDHENNLKKIADLSGLSLDNEVTVWVLLAHYFGLKPKETGQMLRKWKSSNDLIKDVTTAQNALENFPQLEPKLLYETGLPLLLVANQVAKYENSALPDEKLHSMYVSLPIKNKRELTLTGNDLIKELKIKPGPKIGKIINLVEEMVLNGELNNDKNSLLQYAKSLI</sequence>
<feature type="binding site" evidence="11">
    <location>
        <position position="162"/>
    </location>
    <ligand>
        <name>ATP</name>
        <dbReference type="ChEBI" id="CHEBI:30616"/>
    </ligand>
</feature>
<dbReference type="Pfam" id="PF12627">
    <property type="entry name" value="PolyA_pol_RNAbd"/>
    <property type="match status" value="1"/>
</dbReference>
<evidence type="ECO:0000256" key="6">
    <source>
        <dbReference type="ARBA" id="ARBA00022741"/>
    </source>
</evidence>
<evidence type="ECO:0000256" key="5">
    <source>
        <dbReference type="ARBA" id="ARBA00022723"/>
    </source>
</evidence>
<dbReference type="PATRIC" id="fig|449659.4.peg.170"/>
<feature type="binding site" evidence="11">
    <location>
        <position position="47"/>
    </location>
    <ligand>
        <name>Mg(2+)</name>
        <dbReference type="ChEBI" id="CHEBI:18420"/>
    </ligand>
</feature>
<feature type="binding site" evidence="11">
    <location>
        <position position="165"/>
    </location>
    <ligand>
        <name>ATP</name>
        <dbReference type="ChEBI" id="CHEBI:30616"/>
    </ligand>
</feature>
<evidence type="ECO:0000256" key="4">
    <source>
        <dbReference type="ARBA" id="ARBA00022695"/>
    </source>
</evidence>
<dbReference type="InterPro" id="IPR032828">
    <property type="entry name" value="PolyA_RNA-bd"/>
</dbReference>
<feature type="domain" description="Poly A polymerase head" evidence="12">
    <location>
        <begin position="27"/>
        <end position="146"/>
    </location>
</feature>
<evidence type="ECO:0000256" key="7">
    <source>
        <dbReference type="ARBA" id="ARBA00022800"/>
    </source>
</evidence>
<dbReference type="Pfam" id="PF13735">
    <property type="entry name" value="tRNA_NucTran2_2"/>
    <property type="match status" value="1"/>
</dbReference>
<dbReference type="CDD" id="cd05398">
    <property type="entry name" value="NT_ClassII-CCAase"/>
    <property type="match status" value="1"/>
</dbReference>
<organism evidence="15 16">
    <name type="scientific">Ligilactobacillus pobuzihii</name>
    <dbReference type="NCBI Taxonomy" id="449659"/>
    <lineage>
        <taxon>Bacteria</taxon>
        <taxon>Bacillati</taxon>
        <taxon>Bacillota</taxon>
        <taxon>Bacilli</taxon>
        <taxon>Lactobacillales</taxon>
        <taxon>Lactobacillaceae</taxon>
        <taxon>Ligilactobacillus</taxon>
    </lineage>
</organism>
<comment type="subunit">
    <text evidence="11">Homodimer.</text>
</comment>
<dbReference type="HAMAP" id="MF_01263">
    <property type="entry name" value="CCA_bact_type3"/>
    <property type="match status" value="1"/>
</dbReference>
<keyword evidence="7 11" id="KW-0692">RNA repair</keyword>
<dbReference type="InterPro" id="IPR002646">
    <property type="entry name" value="PolA_pol_head_dom"/>
</dbReference>
<dbReference type="EC" id="2.7.7.72" evidence="11"/>
<dbReference type="GO" id="GO:0042245">
    <property type="term" value="P:RNA repair"/>
    <property type="evidence" value="ECO:0007669"/>
    <property type="project" value="UniProtKB-KW"/>
</dbReference>
<dbReference type="OrthoDB" id="9805698at2"/>
<gene>
    <name evidence="11" type="primary">cca</name>
    <name evidence="15" type="ORF">IV66_GL000172</name>
</gene>
<feature type="binding site" evidence="11">
    <location>
        <position position="116"/>
    </location>
    <ligand>
        <name>ATP</name>
        <dbReference type="ChEBI" id="CHEBI:30616"/>
    </ligand>
</feature>
<feature type="binding site" evidence="11">
    <location>
        <position position="35"/>
    </location>
    <ligand>
        <name>ATP</name>
        <dbReference type="ChEBI" id="CHEBI:30616"/>
    </ligand>
</feature>